<dbReference type="InterPro" id="IPR039801">
    <property type="entry name" value="EPS8-like"/>
</dbReference>
<evidence type="ECO:0007829" key="13">
    <source>
        <dbReference type="PeptideAtlas" id="A0A4V6M3U0"/>
    </source>
</evidence>
<dbReference type="FunCoup" id="A0A4V6M3U0">
    <property type="interactions" value="493"/>
</dbReference>
<dbReference type="PROSITE" id="PS50002">
    <property type="entry name" value="SH3"/>
    <property type="match status" value="1"/>
</dbReference>
<dbReference type="PANTHER" id="PTHR12287">
    <property type="entry name" value="EPIDERMAL GROWTH FACTOR RECEPTOR KINASE SUBSTRATE EPS8-RELATED PROTEIN"/>
    <property type="match status" value="1"/>
</dbReference>
<dbReference type="AGR" id="WB:WBGene00001330"/>
<dbReference type="Gene3D" id="1.10.150.50">
    <property type="entry name" value="Transcription Factor, Ets-1"/>
    <property type="match status" value="1"/>
</dbReference>
<dbReference type="Proteomes" id="UP000001940">
    <property type="component" value="Chromosome IV"/>
</dbReference>
<dbReference type="InterPro" id="IPR001452">
    <property type="entry name" value="SH3_domain"/>
</dbReference>
<dbReference type="AlphaFoldDB" id="A0A4V6M3U0"/>
<dbReference type="OrthoDB" id="4680325at2759"/>
<comment type="similarity">
    <text evidence="2">Belongs to the EPS8 family.</text>
</comment>
<feature type="compositionally biased region" description="Pro residues" evidence="8">
    <location>
        <begin position="745"/>
        <end position="761"/>
    </location>
</feature>
<dbReference type="InterPro" id="IPR055093">
    <property type="entry name" value="EPS8_2nd"/>
</dbReference>
<dbReference type="PANTHER" id="PTHR12287:SF23">
    <property type="entry name" value="AROUSER, ISOFORM A-RELATED"/>
    <property type="match status" value="1"/>
</dbReference>
<dbReference type="SUPFAM" id="SSF50729">
    <property type="entry name" value="PH domain-like"/>
    <property type="match status" value="1"/>
</dbReference>
<feature type="compositionally biased region" description="Low complexity" evidence="8">
    <location>
        <begin position="696"/>
        <end position="714"/>
    </location>
</feature>
<dbReference type="InterPro" id="IPR013761">
    <property type="entry name" value="SAM/pointed_sf"/>
</dbReference>
<dbReference type="CDD" id="cd01210">
    <property type="entry name" value="PTB_EPS8"/>
    <property type="match status" value="1"/>
</dbReference>
<dbReference type="Pfam" id="PF08416">
    <property type="entry name" value="PTB"/>
    <property type="match status" value="1"/>
</dbReference>
<gene>
    <name evidence="10 12" type="primary">eps-8</name>
    <name evidence="10" type="ORF">CELE_Y57G11C.24</name>
    <name evidence="12" type="ORF">Y57G11C.24</name>
</gene>
<dbReference type="InterPro" id="IPR006020">
    <property type="entry name" value="PTB/PI_dom"/>
</dbReference>
<keyword evidence="13" id="KW-1267">Proteomics identification</keyword>
<dbReference type="GO" id="GO:0005737">
    <property type="term" value="C:cytoplasm"/>
    <property type="evidence" value="ECO:0007669"/>
    <property type="project" value="UniProtKB-SubCell"/>
</dbReference>
<dbReference type="Gene3D" id="2.30.30.40">
    <property type="entry name" value="SH3 Domains"/>
    <property type="match status" value="1"/>
</dbReference>
<protein>
    <submittedName>
        <fullName evidence="10">SH3 domain-containing protein</fullName>
    </submittedName>
</protein>
<feature type="compositionally biased region" description="Low complexity" evidence="8">
    <location>
        <begin position="32"/>
        <end position="49"/>
    </location>
</feature>
<dbReference type="SMART" id="SM00462">
    <property type="entry name" value="PTB"/>
    <property type="match status" value="1"/>
</dbReference>
<reference evidence="10 11" key="1">
    <citation type="journal article" date="1998" name="Science">
        <title>Genome sequence of the nematode C. elegans: a platform for investigating biology.</title>
        <authorList>
            <consortium name="The C. elegans sequencing consortium"/>
            <person name="Sulson J.E."/>
            <person name="Waterston R."/>
        </authorList>
    </citation>
    <scope>NUCLEOTIDE SEQUENCE [LARGE SCALE GENOMIC DNA]</scope>
    <source>
        <strain evidence="10 11">Bristol N2</strain>
    </source>
</reference>
<feature type="region of interest" description="Disordered" evidence="8">
    <location>
        <begin position="308"/>
        <end position="327"/>
    </location>
</feature>
<accession>A0A4V6M3U0</accession>
<evidence type="ECO:0000256" key="6">
    <source>
        <dbReference type="PROSITE-ProRule" id="PRU00192"/>
    </source>
</evidence>
<evidence type="ECO:0000313" key="10">
    <source>
        <dbReference type="EMBL" id="VTW47218.1"/>
    </source>
</evidence>
<dbReference type="InterPro" id="IPR011993">
    <property type="entry name" value="PH-like_dom_sf"/>
</dbReference>
<keyword evidence="4" id="KW-0963">Cytoplasm</keyword>
<dbReference type="SMR" id="A0A4V6M3U0"/>
<evidence type="ECO:0000256" key="3">
    <source>
        <dbReference type="ARBA" id="ARBA00022443"/>
    </source>
</evidence>
<keyword evidence="11" id="KW-1185">Reference proteome</keyword>
<evidence type="ECO:0000256" key="1">
    <source>
        <dbReference type="ARBA" id="ARBA00004496"/>
    </source>
</evidence>
<evidence type="ECO:0000313" key="12">
    <source>
        <dbReference type="WormBase" id="Y57G11C.24n"/>
    </source>
</evidence>
<comment type="subcellular location">
    <subcellularLocation>
        <location evidence="1">Cytoplasm</location>
    </subcellularLocation>
</comment>
<feature type="region of interest" description="Disordered" evidence="8">
    <location>
        <begin position="469"/>
        <end position="515"/>
    </location>
</feature>
<keyword evidence="7" id="KW-0175">Coiled coil</keyword>
<dbReference type="FunFam" id="2.30.29.30:FF:000289">
    <property type="entry name" value="Epidermal growth factor receptor kinase substrate 8"/>
    <property type="match status" value="1"/>
</dbReference>
<dbReference type="Pfam" id="PF18016">
    <property type="entry name" value="SAM_3"/>
    <property type="match status" value="1"/>
</dbReference>
<dbReference type="GO" id="GO:0005886">
    <property type="term" value="C:plasma membrane"/>
    <property type="evidence" value="ECO:0000318"/>
    <property type="project" value="GO_Central"/>
</dbReference>
<proteinExistence type="evidence at protein level"/>
<dbReference type="CTD" id="178411"/>
<dbReference type="InterPro" id="IPR033928">
    <property type="entry name" value="EPS8_PTB"/>
</dbReference>
<dbReference type="InterPro" id="IPR041418">
    <property type="entry name" value="SAM_3"/>
</dbReference>
<evidence type="ECO:0000256" key="2">
    <source>
        <dbReference type="ARBA" id="ARBA00006197"/>
    </source>
</evidence>
<dbReference type="ExpressionAtlas" id="A0A4V6M3U0">
    <property type="expression patterns" value="baseline and differential"/>
</dbReference>
<dbReference type="SMART" id="SM00326">
    <property type="entry name" value="SH3"/>
    <property type="match status" value="1"/>
</dbReference>
<evidence type="ECO:0000313" key="11">
    <source>
        <dbReference type="Proteomes" id="UP000001940"/>
    </source>
</evidence>
<feature type="compositionally biased region" description="Polar residues" evidence="8">
    <location>
        <begin position="494"/>
        <end position="504"/>
    </location>
</feature>
<dbReference type="GO" id="GO:0003779">
    <property type="term" value="F:actin binding"/>
    <property type="evidence" value="ECO:0000318"/>
    <property type="project" value="GO_Central"/>
</dbReference>
<evidence type="ECO:0000256" key="7">
    <source>
        <dbReference type="SAM" id="Coils"/>
    </source>
</evidence>
<sequence>MMRRGGSMGPPSGDPYQSRPSPGGYYYNRSTPGGQPAPSPSHSQQSASSHHPRGVPMSQPIARRSDYRTGSEQMTPRSDHRGPSMGYGNGGSVDQRVDDVTPSYYVEHLATFAVGRQFGLTFPADGIRKLKQMEKNSAIWAQPLILRFRHNAVTVEDDNGELVEQFPLELIEQPTAHVSNDSRETYNNVLLFVVREDRKRMSTPTEMHIFQCIRVSATDVAEDLKNYVQGQFRRVRNGRRTAAPTHLQAQQQQMPFYPPDDASISSETSEMFERDVNTLNRCFDDIERFVARIQSAALAQREIEQQNHRYRTANRRDKKNQQPPDPNGILFMRAQLPLESEFVDILKKFKLSFNLLAKLKNHIHEPNAPELLHFLFTPLAVILEACHWGLGRNVAPTVASPLLSLEARELMQNCLTSHESDIWMSLGEAWRTPPEDWTKPLPPPYRPIFNDGFAPYGVADRAMATPNQIHRGHSAPPEHFRQPPPRERNMVDTAPNTPQSMQRTPKSRPPHRNMSVDNLEFDRLTLERERLEFEKAKIMERESRLRHEEKQIEDEKRRMHAEKDLITKETTQPVPPPAAVVTHQPITKRYDPPISISPPPQRNNYSHVKVTVDSDTSPRQQAFIDDIVAKGGKLAVVTYDRGGQNTKELTVHKGEYLEVIFDERNWWECKNMHQRVGYVPHTILSMVPFEQQQYASPNHHNNSSSTGGYNNGHHQGPAQNVYRPPPPPLVSDAGVQVEIRREHVAPPPPPVVIPPPPPPVRTPTMEELLRMQQQQQQKQRKPPVEEPVYQPQPAQRAGLEIWRRNQNPQLIQEVTETVGQHSGDILRPAMQRATRVAINEKSSPEDVTRWLQEKGFSPRVIDLLDGQDGANLFSLSKLHLQQACGRDEGGYLYSQLLVQKKRSGFRTHTGDELKAILNHRRTHVELSNEAAADEPVFTINPIL</sequence>
<dbReference type="CDD" id="cd11764">
    <property type="entry name" value="SH3_Eps8"/>
    <property type="match status" value="1"/>
</dbReference>
<dbReference type="GO" id="GO:0035023">
    <property type="term" value="P:regulation of Rho protein signal transduction"/>
    <property type="evidence" value="ECO:0000318"/>
    <property type="project" value="GO_Central"/>
</dbReference>
<keyword evidence="5" id="KW-0597">Phosphoprotein</keyword>
<dbReference type="SUPFAM" id="SSF50044">
    <property type="entry name" value="SH3-domain"/>
    <property type="match status" value="1"/>
</dbReference>
<organism evidence="10 11">
    <name type="scientific">Caenorhabditis elegans</name>
    <dbReference type="NCBI Taxonomy" id="6239"/>
    <lineage>
        <taxon>Eukaryota</taxon>
        <taxon>Metazoa</taxon>
        <taxon>Ecdysozoa</taxon>
        <taxon>Nematoda</taxon>
        <taxon>Chromadorea</taxon>
        <taxon>Rhabditida</taxon>
        <taxon>Rhabditina</taxon>
        <taxon>Rhabditomorpha</taxon>
        <taxon>Rhabditoidea</taxon>
        <taxon>Rhabditidae</taxon>
        <taxon>Peloderinae</taxon>
        <taxon>Caenorhabditis</taxon>
    </lineage>
</organism>
<dbReference type="RefSeq" id="NP_001360610.1">
    <property type="nucleotide sequence ID" value="NM_001372963.2"/>
</dbReference>
<feature type="region of interest" description="Disordered" evidence="8">
    <location>
        <begin position="694"/>
        <end position="793"/>
    </location>
</feature>
<feature type="compositionally biased region" description="Basic and acidic residues" evidence="8">
    <location>
        <begin position="476"/>
        <end position="490"/>
    </location>
</feature>
<evidence type="ECO:0000256" key="8">
    <source>
        <dbReference type="SAM" id="MobiDB-lite"/>
    </source>
</evidence>
<dbReference type="InterPro" id="IPR036028">
    <property type="entry name" value="SH3-like_dom_sf"/>
</dbReference>
<feature type="coiled-coil region" evidence="7">
    <location>
        <begin position="521"/>
        <end position="565"/>
    </location>
</feature>
<feature type="compositionally biased region" description="Basic residues" evidence="8">
    <location>
        <begin position="308"/>
        <end position="318"/>
    </location>
</feature>
<dbReference type="InterPro" id="IPR035462">
    <property type="entry name" value="Eps8_SH3"/>
</dbReference>
<dbReference type="InParanoid" id="A0A4V6M3U0"/>
<feature type="domain" description="SH3" evidence="9">
    <location>
        <begin position="630"/>
        <end position="689"/>
    </location>
</feature>
<dbReference type="GeneID" id="178411"/>
<dbReference type="Pfam" id="PF07653">
    <property type="entry name" value="SH3_2"/>
    <property type="match status" value="1"/>
</dbReference>
<name>A0A4V6M3U0_CAEEL</name>
<feature type="region of interest" description="Disordered" evidence="8">
    <location>
        <begin position="1"/>
        <end position="95"/>
    </location>
</feature>
<dbReference type="EMBL" id="BX284604">
    <property type="protein sequence ID" value="VTW47218.1"/>
    <property type="molecule type" value="Genomic_DNA"/>
</dbReference>
<evidence type="ECO:0000259" key="9">
    <source>
        <dbReference type="PROSITE" id="PS50002"/>
    </source>
</evidence>
<evidence type="ECO:0000256" key="4">
    <source>
        <dbReference type="ARBA" id="ARBA00022490"/>
    </source>
</evidence>
<dbReference type="Pfam" id="PF22975">
    <property type="entry name" value="EPS8_2nd"/>
    <property type="match status" value="1"/>
</dbReference>
<dbReference type="WormBase" id="Y57G11C.24n">
    <property type="protein sequence ID" value="CE53485"/>
    <property type="gene ID" value="WBGene00001330"/>
    <property type="gene designation" value="eps-8"/>
</dbReference>
<dbReference type="InterPro" id="IPR013625">
    <property type="entry name" value="PTB"/>
</dbReference>
<evidence type="ECO:0000256" key="5">
    <source>
        <dbReference type="ARBA" id="ARBA00022553"/>
    </source>
</evidence>
<dbReference type="GO" id="GO:0007266">
    <property type="term" value="P:Rho protein signal transduction"/>
    <property type="evidence" value="ECO:0000318"/>
    <property type="project" value="GO_Central"/>
</dbReference>
<dbReference type="Gene3D" id="2.30.29.30">
    <property type="entry name" value="Pleckstrin-homology domain (PH domain)/Phosphotyrosine-binding domain (PTB)"/>
    <property type="match status" value="1"/>
</dbReference>
<dbReference type="FunFam" id="1.10.150.50:FF:000084">
    <property type="entry name" value="EPS (Human endocytosis) related"/>
    <property type="match status" value="1"/>
</dbReference>
<keyword evidence="3 6" id="KW-0728">SH3 domain</keyword>